<keyword evidence="1" id="KW-0732">Signal</keyword>
<dbReference type="OrthoDB" id="2910287at2759"/>
<organism evidence="2 3">
    <name type="scientific">Botryosphaeria dothidea</name>
    <dbReference type="NCBI Taxonomy" id="55169"/>
    <lineage>
        <taxon>Eukaryota</taxon>
        <taxon>Fungi</taxon>
        <taxon>Dikarya</taxon>
        <taxon>Ascomycota</taxon>
        <taxon>Pezizomycotina</taxon>
        <taxon>Dothideomycetes</taxon>
        <taxon>Dothideomycetes incertae sedis</taxon>
        <taxon>Botryosphaeriales</taxon>
        <taxon>Botryosphaeriaceae</taxon>
        <taxon>Botryosphaeria</taxon>
    </lineage>
</organism>
<gene>
    <name evidence="2" type="ORF">GTA08_BOTSDO02663</name>
</gene>
<feature type="signal peptide" evidence="1">
    <location>
        <begin position="1"/>
        <end position="15"/>
    </location>
</feature>
<dbReference type="Proteomes" id="UP000572817">
    <property type="component" value="Unassembled WGS sequence"/>
</dbReference>
<keyword evidence="3" id="KW-1185">Reference proteome</keyword>
<evidence type="ECO:0000313" key="2">
    <source>
        <dbReference type="EMBL" id="KAF4309026.1"/>
    </source>
</evidence>
<reference evidence="2" key="1">
    <citation type="submission" date="2020-04" db="EMBL/GenBank/DDBJ databases">
        <title>Genome Assembly and Annotation of Botryosphaeria dothidea sdau 11-99, a Latent Pathogen of Apple Fruit Ring Rot in China.</title>
        <authorList>
            <person name="Yu C."/>
            <person name="Diao Y."/>
            <person name="Lu Q."/>
            <person name="Zhao J."/>
            <person name="Cui S."/>
            <person name="Peng C."/>
            <person name="He B."/>
            <person name="Liu H."/>
        </authorList>
    </citation>
    <scope>NUCLEOTIDE SEQUENCE [LARGE SCALE GENOMIC DNA]</scope>
    <source>
        <strain evidence="2">Sdau11-99</strain>
    </source>
</reference>
<dbReference type="InterPro" id="IPR011024">
    <property type="entry name" value="G_crystallin-like"/>
</dbReference>
<feature type="chain" id="PRO_5034411958" evidence="1">
    <location>
        <begin position="16"/>
        <end position="150"/>
    </location>
</feature>
<dbReference type="EMBL" id="WWBZ02000016">
    <property type="protein sequence ID" value="KAF4309026.1"/>
    <property type="molecule type" value="Genomic_DNA"/>
</dbReference>
<name>A0A8H4N7S6_9PEZI</name>
<comment type="caution">
    <text evidence="2">The sequence shown here is derived from an EMBL/GenBank/DDBJ whole genome shotgun (WGS) entry which is preliminary data.</text>
</comment>
<evidence type="ECO:0000256" key="1">
    <source>
        <dbReference type="SAM" id="SignalP"/>
    </source>
</evidence>
<accession>A0A8H4N7S6</accession>
<evidence type="ECO:0000313" key="3">
    <source>
        <dbReference type="Proteomes" id="UP000572817"/>
    </source>
</evidence>
<sequence length="150" mass="16718">MQLTTLLLLATGSLAAALPTTSPPTIDNTPVLIPTNITLAADNTIVATTTTITLEKRWAYKDVTFCMDANHRGQCATMKIRHALCYNMDRTWNDRVSSVYPARDFRCRLFANANCQGGWKDVGPNWSIANLKTIGWNDKLSSLDCFSQFR</sequence>
<dbReference type="AlphaFoldDB" id="A0A8H4N7S6"/>
<proteinExistence type="predicted"/>
<dbReference type="SUPFAM" id="SSF49695">
    <property type="entry name" value="gamma-Crystallin-like"/>
    <property type="match status" value="1"/>
</dbReference>
<dbReference type="Gene3D" id="2.60.20.10">
    <property type="entry name" value="Crystallins"/>
    <property type="match status" value="1"/>
</dbReference>
<protein>
    <submittedName>
        <fullName evidence="2">Beta gamma crystallin</fullName>
    </submittedName>
</protein>